<accession>A0A4R2TJZ9</accession>
<reference evidence="4 5" key="1">
    <citation type="submission" date="2019-03" db="EMBL/GenBank/DDBJ databases">
        <title>Genomic Encyclopedia of Type Strains, Phase IV (KMG-IV): sequencing the most valuable type-strain genomes for metagenomic binning, comparative biology and taxonomic classification.</title>
        <authorList>
            <person name="Goeker M."/>
        </authorList>
    </citation>
    <scope>NUCLEOTIDE SEQUENCE [LARGE SCALE GENOMIC DNA]</scope>
    <source>
        <strain evidence="4 5">DSM 100013</strain>
    </source>
</reference>
<evidence type="ECO:0000259" key="3">
    <source>
        <dbReference type="Pfam" id="PF01478"/>
    </source>
</evidence>
<evidence type="ECO:0000256" key="2">
    <source>
        <dbReference type="SAM" id="Phobius"/>
    </source>
</evidence>
<organism evidence="4 5">
    <name type="scientific">Serpentinicella alkaliphila</name>
    <dbReference type="NCBI Taxonomy" id="1734049"/>
    <lineage>
        <taxon>Bacteria</taxon>
        <taxon>Bacillati</taxon>
        <taxon>Bacillota</taxon>
        <taxon>Clostridia</taxon>
        <taxon>Peptostreptococcales</taxon>
        <taxon>Natronincolaceae</taxon>
        <taxon>Serpentinicella</taxon>
    </lineage>
</organism>
<gene>
    <name evidence="4" type="ORF">EDD79_102724</name>
</gene>
<evidence type="ECO:0000256" key="1">
    <source>
        <dbReference type="ARBA" id="ARBA00005801"/>
    </source>
</evidence>
<keyword evidence="2" id="KW-1133">Transmembrane helix</keyword>
<comment type="similarity">
    <text evidence="1">Belongs to the peptidase A24 family.</text>
</comment>
<keyword evidence="2" id="KW-0812">Transmembrane</keyword>
<evidence type="ECO:0000313" key="5">
    <source>
        <dbReference type="Proteomes" id="UP000295504"/>
    </source>
</evidence>
<dbReference type="GO" id="GO:0005886">
    <property type="term" value="C:plasma membrane"/>
    <property type="evidence" value="ECO:0007669"/>
    <property type="project" value="TreeGrafter"/>
</dbReference>
<feature type="transmembrane region" description="Helical" evidence="2">
    <location>
        <begin position="123"/>
        <end position="142"/>
    </location>
</feature>
<evidence type="ECO:0000313" key="4">
    <source>
        <dbReference type="EMBL" id="TCQ01505.1"/>
    </source>
</evidence>
<dbReference type="InterPro" id="IPR000045">
    <property type="entry name" value="Prepilin_IV_endopep_pep"/>
</dbReference>
<dbReference type="PANTHER" id="PTHR30487:SF0">
    <property type="entry name" value="PREPILIN LEADER PEPTIDASE_N-METHYLTRANSFERASE-RELATED"/>
    <property type="match status" value="1"/>
</dbReference>
<dbReference type="EMBL" id="SLYC01000027">
    <property type="protein sequence ID" value="TCQ01505.1"/>
    <property type="molecule type" value="Genomic_DNA"/>
</dbReference>
<feature type="domain" description="Prepilin type IV endopeptidase peptidase" evidence="3">
    <location>
        <begin position="5"/>
        <end position="107"/>
    </location>
</feature>
<dbReference type="AlphaFoldDB" id="A0A4R2TJZ9"/>
<protein>
    <submittedName>
        <fullName evidence="4">Prepilin peptidase CpaA</fullName>
    </submittedName>
</protein>
<dbReference type="Pfam" id="PF01478">
    <property type="entry name" value="Peptidase_A24"/>
    <property type="match status" value="1"/>
</dbReference>
<dbReference type="Gene3D" id="1.20.120.1220">
    <property type="match status" value="1"/>
</dbReference>
<dbReference type="RefSeq" id="WP_132848935.1">
    <property type="nucleotide sequence ID" value="NZ_CP058648.1"/>
</dbReference>
<dbReference type="GO" id="GO:0006465">
    <property type="term" value="P:signal peptide processing"/>
    <property type="evidence" value="ECO:0007669"/>
    <property type="project" value="TreeGrafter"/>
</dbReference>
<dbReference type="Proteomes" id="UP000295504">
    <property type="component" value="Unassembled WGS sequence"/>
</dbReference>
<feature type="transmembrane region" description="Helical" evidence="2">
    <location>
        <begin position="53"/>
        <end position="71"/>
    </location>
</feature>
<dbReference type="InterPro" id="IPR050882">
    <property type="entry name" value="Prepilin_peptidase/N-MTase"/>
</dbReference>
<keyword evidence="5" id="KW-1185">Reference proteome</keyword>
<proteinExistence type="inferred from homology"/>
<sequence>MENIIVGVTLLICFVTDLKERKIYNKVLLPALIIGIGMNIWKDGLIGLKISGFGFLMGLFFLIIPFIYGGIGAGDVKLLATIGAIKGPKFIFYTFLATGITGGIIALAILVYRKKVFRTLKNIILGLKLMIISKFKIISFIGDEDKYMFPYGVAISIGAMLAFCILGA</sequence>
<dbReference type="OrthoDB" id="5508079at2"/>
<feature type="transmembrane region" description="Helical" evidence="2">
    <location>
        <begin position="91"/>
        <end position="111"/>
    </location>
</feature>
<keyword evidence="2" id="KW-0472">Membrane</keyword>
<dbReference type="GO" id="GO:0004190">
    <property type="term" value="F:aspartic-type endopeptidase activity"/>
    <property type="evidence" value="ECO:0007669"/>
    <property type="project" value="InterPro"/>
</dbReference>
<comment type="caution">
    <text evidence="4">The sequence shown here is derived from an EMBL/GenBank/DDBJ whole genome shotgun (WGS) entry which is preliminary data.</text>
</comment>
<dbReference type="PANTHER" id="PTHR30487">
    <property type="entry name" value="TYPE 4 PREPILIN-LIKE PROTEINS LEADER PEPTIDE-PROCESSING ENZYME"/>
    <property type="match status" value="1"/>
</dbReference>
<name>A0A4R2TJZ9_9FIRM</name>
<feature type="transmembrane region" description="Helical" evidence="2">
    <location>
        <begin position="148"/>
        <end position="166"/>
    </location>
</feature>